<comment type="caution">
    <text evidence="1">The sequence shown here is derived from an EMBL/GenBank/DDBJ whole genome shotgun (WGS) entry which is preliminary data.</text>
</comment>
<dbReference type="EMBL" id="QGNW01000761">
    <property type="protein sequence ID" value="RVW62737.1"/>
    <property type="molecule type" value="Genomic_DNA"/>
</dbReference>
<gene>
    <name evidence="1" type="ORF">CK203_060215</name>
</gene>
<accession>A0A438FS09</accession>
<dbReference type="InterPro" id="IPR037360">
    <property type="entry name" value="COMMD9"/>
</dbReference>
<organism evidence="1 2">
    <name type="scientific">Vitis vinifera</name>
    <name type="common">Grape</name>
    <dbReference type="NCBI Taxonomy" id="29760"/>
    <lineage>
        <taxon>Eukaryota</taxon>
        <taxon>Viridiplantae</taxon>
        <taxon>Streptophyta</taxon>
        <taxon>Embryophyta</taxon>
        <taxon>Tracheophyta</taxon>
        <taxon>Spermatophyta</taxon>
        <taxon>Magnoliopsida</taxon>
        <taxon>eudicotyledons</taxon>
        <taxon>Gunneridae</taxon>
        <taxon>Pentapetalae</taxon>
        <taxon>rosids</taxon>
        <taxon>Vitales</taxon>
        <taxon>Vitaceae</taxon>
        <taxon>Viteae</taxon>
        <taxon>Vitis</taxon>
    </lineage>
</organism>
<dbReference type="PANTHER" id="PTHR15663">
    <property type="entry name" value="COMM DOMAIN-CONTAINING PROTEIN 9"/>
    <property type="match status" value="1"/>
</dbReference>
<evidence type="ECO:0000313" key="2">
    <source>
        <dbReference type="Proteomes" id="UP000288805"/>
    </source>
</evidence>
<dbReference type="PANTHER" id="PTHR15663:SF6">
    <property type="entry name" value="COMM DOMAIN-CONTAINING PROTEIN-RELATED"/>
    <property type="match status" value="1"/>
</dbReference>
<sequence length="203" mass="23783">MERKKEVGVLVLQRRVMGWAFGRPLGMDGRSLAKGWLLRWGMVEECSFGRTIGEVGHRNLVFTRHNNDLELRHVKTLFRRLNGQVLRRDAKDVMNWWISKKGLFTVKSFYSSLAPCNAREFLSSIVWNLWILKKPHFFSLPCLAFSCLELFQLQDYTKSPLGETEVKFQLTRDTLEGMLRSMTYISEQLSNTVRTLLSMLLWF</sequence>
<name>A0A438FS09_VITVI</name>
<evidence type="ECO:0000313" key="1">
    <source>
        <dbReference type="EMBL" id="RVW62737.1"/>
    </source>
</evidence>
<proteinExistence type="predicted"/>
<dbReference type="AlphaFoldDB" id="A0A438FS09"/>
<dbReference type="Proteomes" id="UP000288805">
    <property type="component" value="Unassembled WGS sequence"/>
</dbReference>
<protein>
    <submittedName>
        <fullName evidence="1">Uncharacterized protein</fullName>
    </submittedName>
</protein>
<reference evidence="1 2" key="1">
    <citation type="journal article" date="2018" name="PLoS Genet.">
        <title>Population sequencing reveals clonal diversity and ancestral inbreeding in the grapevine cultivar Chardonnay.</title>
        <authorList>
            <person name="Roach M.J."/>
            <person name="Johnson D.L."/>
            <person name="Bohlmann J."/>
            <person name="van Vuuren H.J."/>
            <person name="Jones S.J."/>
            <person name="Pretorius I.S."/>
            <person name="Schmidt S.A."/>
            <person name="Borneman A.R."/>
        </authorList>
    </citation>
    <scope>NUCLEOTIDE SEQUENCE [LARGE SCALE GENOMIC DNA]</scope>
    <source>
        <strain evidence="2">cv. Chardonnay</strain>
        <tissue evidence="1">Leaf</tissue>
    </source>
</reference>